<keyword evidence="3" id="KW-1185">Reference proteome</keyword>
<feature type="compositionally biased region" description="Basic and acidic residues" evidence="1">
    <location>
        <begin position="380"/>
        <end position="390"/>
    </location>
</feature>
<gene>
    <name evidence="2" type="ORF">AMORRO_LOCUS3572</name>
</gene>
<reference evidence="2" key="1">
    <citation type="submission" date="2021-06" db="EMBL/GenBank/DDBJ databases">
        <authorList>
            <person name="Kallberg Y."/>
            <person name="Tangrot J."/>
            <person name="Rosling A."/>
        </authorList>
    </citation>
    <scope>NUCLEOTIDE SEQUENCE</scope>
    <source>
        <strain evidence="2">CL551</strain>
    </source>
</reference>
<evidence type="ECO:0000313" key="2">
    <source>
        <dbReference type="EMBL" id="CAG8507737.1"/>
    </source>
</evidence>
<accession>A0A9N8ZUN9</accession>
<name>A0A9N8ZUN9_9GLOM</name>
<feature type="region of interest" description="Disordered" evidence="1">
    <location>
        <begin position="380"/>
        <end position="413"/>
    </location>
</feature>
<evidence type="ECO:0000313" key="3">
    <source>
        <dbReference type="Proteomes" id="UP000789342"/>
    </source>
</evidence>
<organism evidence="2 3">
    <name type="scientific">Acaulospora morrowiae</name>
    <dbReference type="NCBI Taxonomy" id="94023"/>
    <lineage>
        <taxon>Eukaryota</taxon>
        <taxon>Fungi</taxon>
        <taxon>Fungi incertae sedis</taxon>
        <taxon>Mucoromycota</taxon>
        <taxon>Glomeromycotina</taxon>
        <taxon>Glomeromycetes</taxon>
        <taxon>Diversisporales</taxon>
        <taxon>Acaulosporaceae</taxon>
        <taxon>Acaulospora</taxon>
    </lineage>
</organism>
<comment type="caution">
    <text evidence="2">The sequence shown here is derived from an EMBL/GenBank/DDBJ whole genome shotgun (WGS) entry which is preliminary data.</text>
</comment>
<feature type="region of interest" description="Disordered" evidence="1">
    <location>
        <begin position="1"/>
        <end position="25"/>
    </location>
</feature>
<evidence type="ECO:0000256" key="1">
    <source>
        <dbReference type="SAM" id="MobiDB-lite"/>
    </source>
</evidence>
<dbReference type="EMBL" id="CAJVPV010001771">
    <property type="protein sequence ID" value="CAG8507737.1"/>
    <property type="molecule type" value="Genomic_DNA"/>
</dbReference>
<feature type="non-terminal residue" evidence="2">
    <location>
        <position position="461"/>
    </location>
</feature>
<proteinExistence type="predicted"/>
<feature type="non-terminal residue" evidence="2">
    <location>
        <position position="1"/>
    </location>
</feature>
<protein>
    <submittedName>
        <fullName evidence="2">12578_t:CDS:1</fullName>
    </submittedName>
</protein>
<dbReference type="Proteomes" id="UP000789342">
    <property type="component" value="Unassembled WGS sequence"/>
</dbReference>
<dbReference type="AlphaFoldDB" id="A0A9N8ZUN9"/>
<sequence>DDDYDPADNESISHATERSESITTDSIANETDFDVEIQPFLFDKAEFEKARTLVETYENDDIHFLNDINTEVDNDNTLTSSIFELESESSDGSDYLVENILNTNQKLSACPILDLIDGRIQCCSSNSSKQRPLTQLIGTWELDTEAFQQAEKENRLSMIGVCPVFNESESISNTKTEYRPRYICSTCFIAHGGHFFERSGRGNKSNFECINRHKNDVNEALKVLGQWIIHMTESNNENKVDLLKSLTSILPIFCDIKSTSIMIDPPSLLFVKIALRLGHFQVTKISEQQYNITADTAIKLGQALGVATWRSRHDVRIKKEQLANPTSFAEYQSGFPSSRLNAILRQDIYKIDIRNTKGRRARNIVVHKLQIPLLEHRNKTKEGQKREYIDQSKNTNINSEQKNGSKRQRRLTTDNEKRIIEQILVYDTFPEDMVIEVLRQLQDYSNDWNEQRIRIYWNNHH</sequence>
<feature type="compositionally biased region" description="Polar residues" evidence="1">
    <location>
        <begin position="391"/>
        <end position="402"/>
    </location>
</feature>
<dbReference type="OrthoDB" id="2392499at2759"/>